<dbReference type="STRING" id="188477.A0A3S0ZEW8"/>
<dbReference type="Pfam" id="PF00096">
    <property type="entry name" value="zf-C2H2"/>
    <property type="match status" value="2"/>
</dbReference>
<keyword evidence="4 7" id="KW-0863">Zinc-finger</keyword>
<feature type="region of interest" description="Disordered" evidence="8">
    <location>
        <begin position="940"/>
        <end position="959"/>
    </location>
</feature>
<feature type="non-terminal residue" evidence="10">
    <location>
        <position position="1558"/>
    </location>
</feature>
<feature type="compositionally biased region" description="Basic and acidic residues" evidence="8">
    <location>
        <begin position="1052"/>
        <end position="1063"/>
    </location>
</feature>
<keyword evidence="6" id="KW-0539">Nucleus</keyword>
<proteinExistence type="predicted"/>
<dbReference type="InterPro" id="IPR050688">
    <property type="entry name" value="Zinc_finger/UBP_domain"/>
</dbReference>
<feature type="region of interest" description="Disordered" evidence="8">
    <location>
        <begin position="975"/>
        <end position="1010"/>
    </location>
</feature>
<dbReference type="PANTHER" id="PTHR24403:SF67">
    <property type="entry name" value="FI01116P-RELATED"/>
    <property type="match status" value="1"/>
</dbReference>
<feature type="region of interest" description="Disordered" evidence="8">
    <location>
        <begin position="1334"/>
        <end position="1360"/>
    </location>
</feature>
<dbReference type="PANTHER" id="PTHR24403">
    <property type="entry name" value="ZINC FINGER PROTEIN"/>
    <property type="match status" value="1"/>
</dbReference>
<protein>
    <recommendedName>
        <fullName evidence="9">C2H2-type domain-containing protein</fullName>
    </recommendedName>
</protein>
<dbReference type="Gene3D" id="3.30.160.60">
    <property type="entry name" value="Classic Zinc Finger"/>
    <property type="match status" value="7"/>
</dbReference>
<evidence type="ECO:0000256" key="2">
    <source>
        <dbReference type="ARBA" id="ARBA00022723"/>
    </source>
</evidence>
<evidence type="ECO:0000256" key="7">
    <source>
        <dbReference type="PROSITE-ProRule" id="PRU00042"/>
    </source>
</evidence>
<keyword evidence="3" id="KW-0677">Repeat</keyword>
<dbReference type="SMART" id="SM00355">
    <property type="entry name" value="ZnF_C2H2"/>
    <property type="match status" value="17"/>
</dbReference>
<dbReference type="FunFam" id="3.30.160.60:FF:000145">
    <property type="entry name" value="Zinc finger protein 574"/>
    <property type="match status" value="1"/>
</dbReference>
<feature type="compositionally biased region" description="Basic residues" evidence="8">
    <location>
        <begin position="1134"/>
        <end position="1143"/>
    </location>
</feature>
<dbReference type="Proteomes" id="UP000271974">
    <property type="component" value="Unassembled WGS sequence"/>
</dbReference>
<feature type="compositionally biased region" description="Acidic residues" evidence="8">
    <location>
        <begin position="1080"/>
        <end position="1091"/>
    </location>
</feature>
<evidence type="ECO:0000256" key="8">
    <source>
        <dbReference type="SAM" id="MobiDB-lite"/>
    </source>
</evidence>
<evidence type="ECO:0000256" key="3">
    <source>
        <dbReference type="ARBA" id="ARBA00022737"/>
    </source>
</evidence>
<feature type="domain" description="C2H2-type" evidence="9">
    <location>
        <begin position="437"/>
        <end position="464"/>
    </location>
</feature>
<dbReference type="InterPro" id="IPR036236">
    <property type="entry name" value="Znf_C2H2_sf"/>
</dbReference>
<name>A0A3S0ZEW8_ELYCH</name>
<dbReference type="PROSITE" id="PS00028">
    <property type="entry name" value="ZINC_FINGER_C2H2_1"/>
    <property type="match status" value="8"/>
</dbReference>
<dbReference type="GO" id="GO:0008270">
    <property type="term" value="F:zinc ion binding"/>
    <property type="evidence" value="ECO:0007669"/>
    <property type="project" value="UniProtKB-KW"/>
</dbReference>
<reference evidence="10 11" key="1">
    <citation type="submission" date="2019-01" db="EMBL/GenBank/DDBJ databases">
        <title>A draft genome assembly of the solar-powered sea slug Elysia chlorotica.</title>
        <authorList>
            <person name="Cai H."/>
            <person name="Li Q."/>
            <person name="Fang X."/>
            <person name="Li J."/>
            <person name="Curtis N.E."/>
            <person name="Altenburger A."/>
            <person name="Shibata T."/>
            <person name="Feng M."/>
            <person name="Maeda T."/>
            <person name="Schwartz J.A."/>
            <person name="Shigenobu S."/>
            <person name="Lundholm N."/>
            <person name="Nishiyama T."/>
            <person name="Yang H."/>
            <person name="Hasebe M."/>
            <person name="Li S."/>
            <person name="Pierce S.K."/>
            <person name="Wang J."/>
        </authorList>
    </citation>
    <scope>NUCLEOTIDE SEQUENCE [LARGE SCALE GENOMIC DNA]</scope>
    <source>
        <strain evidence="10">EC2010</strain>
        <tissue evidence="10">Whole organism of an adult</tissue>
    </source>
</reference>
<feature type="compositionally biased region" description="Basic and acidic residues" evidence="8">
    <location>
        <begin position="1118"/>
        <end position="1131"/>
    </location>
</feature>
<evidence type="ECO:0000256" key="4">
    <source>
        <dbReference type="ARBA" id="ARBA00022771"/>
    </source>
</evidence>
<evidence type="ECO:0000256" key="6">
    <source>
        <dbReference type="ARBA" id="ARBA00023242"/>
    </source>
</evidence>
<evidence type="ECO:0000256" key="5">
    <source>
        <dbReference type="ARBA" id="ARBA00022833"/>
    </source>
</evidence>
<gene>
    <name evidence="10" type="ORF">EGW08_016217</name>
</gene>
<feature type="region of interest" description="Disordered" evidence="8">
    <location>
        <begin position="1048"/>
        <end position="1103"/>
    </location>
</feature>
<dbReference type="OrthoDB" id="3561125at2759"/>
<dbReference type="InterPro" id="IPR013087">
    <property type="entry name" value="Znf_C2H2_type"/>
</dbReference>
<feature type="compositionally biased region" description="Polar residues" evidence="8">
    <location>
        <begin position="158"/>
        <end position="208"/>
    </location>
</feature>
<dbReference type="GO" id="GO:0005634">
    <property type="term" value="C:nucleus"/>
    <property type="evidence" value="ECO:0007669"/>
    <property type="project" value="UniProtKB-SubCell"/>
</dbReference>
<feature type="domain" description="C2H2-type" evidence="9">
    <location>
        <begin position="522"/>
        <end position="545"/>
    </location>
</feature>
<feature type="domain" description="C2H2-type" evidence="9">
    <location>
        <begin position="380"/>
        <end position="408"/>
    </location>
</feature>
<keyword evidence="2" id="KW-0479">Metal-binding</keyword>
<evidence type="ECO:0000256" key="1">
    <source>
        <dbReference type="ARBA" id="ARBA00004123"/>
    </source>
</evidence>
<organism evidence="10 11">
    <name type="scientific">Elysia chlorotica</name>
    <name type="common">Eastern emerald elysia</name>
    <name type="synonym">Sea slug</name>
    <dbReference type="NCBI Taxonomy" id="188477"/>
    <lineage>
        <taxon>Eukaryota</taxon>
        <taxon>Metazoa</taxon>
        <taxon>Spiralia</taxon>
        <taxon>Lophotrochozoa</taxon>
        <taxon>Mollusca</taxon>
        <taxon>Gastropoda</taxon>
        <taxon>Heterobranchia</taxon>
        <taxon>Euthyneura</taxon>
        <taxon>Panpulmonata</taxon>
        <taxon>Sacoglossa</taxon>
        <taxon>Placobranchoidea</taxon>
        <taxon>Plakobranchidae</taxon>
        <taxon>Elysia</taxon>
    </lineage>
</organism>
<feature type="domain" description="C2H2-type" evidence="9">
    <location>
        <begin position="409"/>
        <end position="436"/>
    </location>
</feature>
<keyword evidence="11" id="KW-1185">Reference proteome</keyword>
<dbReference type="PROSITE" id="PS50157">
    <property type="entry name" value="ZINC_FINGER_C2H2_2"/>
    <property type="match status" value="8"/>
</dbReference>
<feature type="domain" description="C2H2-type" evidence="9">
    <location>
        <begin position="1170"/>
        <end position="1197"/>
    </location>
</feature>
<feature type="domain" description="C2H2-type" evidence="9">
    <location>
        <begin position="1429"/>
        <end position="1456"/>
    </location>
</feature>
<keyword evidence="5" id="KW-0862">Zinc</keyword>
<evidence type="ECO:0000313" key="11">
    <source>
        <dbReference type="Proteomes" id="UP000271974"/>
    </source>
</evidence>
<feature type="compositionally biased region" description="Low complexity" evidence="8">
    <location>
        <begin position="1092"/>
        <end position="1103"/>
    </location>
</feature>
<feature type="domain" description="C2H2-type" evidence="9">
    <location>
        <begin position="1520"/>
        <end position="1543"/>
    </location>
</feature>
<dbReference type="SUPFAM" id="SSF57667">
    <property type="entry name" value="beta-beta-alpha zinc fingers"/>
    <property type="match status" value="6"/>
</dbReference>
<feature type="region of interest" description="Disordered" evidence="8">
    <location>
        <begin position="1309"/>
        <end position="1328"/>
    </location>
</feature>
<sequence>MDEVLNSDVKIQVDKAIDLDAGNVIEECKSLNGNEDIVIIQNSSDDSPTDNLDCLDPSVARYVKQLLLQNGGQQSVIIVDEGGETEQTFNFELLSGHSGETSDSNVCNPVSSDIDTAGSSHSCLCSSDTISSNETSHNVILTELAGVKSFFDPQKSTSNIVTAHGTPAQQNSVPSVDSMPSSNVSLPENLPSSSTPNSFLPHQSSNKVPSLPPCPSPSENSTPLTSEAAEHLLDIAHKMITRKKSSELATGTTGCQSDILADGNKHKSESVITMYLSSPSELKNKIEVLKDNSPIVVLQAQSDADSFPAEGCQDVKDSSGKSLSAVNVVKTDFSSPKETMEAEPVTNIPKDAEGTEELSAPLLGAINSTTAVLEGEGFVYRCQECDYSSHNKHYYKQHVDLVHNEDRPYKCPHCDYAGKRRHALLEHMVVHSNSRPFTCGHCNASFRKKGHLTNHIKLHTSHRLVHCGICNIQLPDSEAFEAHLRKIHKTDKLFKCKLCEHTVVDREAMIKHFQTHNEDVLYTCSFCNSHFSGECSYEEHLKVAHGSVSVPASGLKSLPISSSQQGKNVASLANIMCSECGFVCSDQDMMQKHLWEHIKNGMPKSSRDSLDQVKIITKVASKENSMGVLKKNIDSGQKTLPKDVFYKCTSCAFTSSDNSAFIKHMLAHKTQDKHYKETVMDASNINSERNQFRASGKNLTDLKSMAWSAEVLSSNKAPESQGRSDNVPFVYDKTSARFRCLICNYHCEFQRTIKAHIWKHSGHQNIEYPMFDHGPLQAFKTRSGDTVHLLPVDPSKTAYKPEQLIQIKDNNVIVPESLGETLAATEILESIALVKEEKQVKIVEEQKWQDHNRAAISKGGNSEDKVLKSIVDSDQISKQANTSVLKDLFLLEKRSTNLKDIGYSTSTLRTIRKVDAESAVGCTEPSVVVEVVDTVPAGYSLTGMKSQQGSPRVSDLDSSGGDLKFATNLRSAVLRSRDNSADSDTSASESDPGRSSRGIQHKRPLAQLSVNNKQIGTSKLRCPFCDCQITEDFKVHLLNCKAKVSVGDDECGEKATEPEKPCKDNFLPESNGGESLESFLAEDSDSTESSDETAAGEGSSGKKSGICSSLLAVIEQLRERSRSESEEDRQAGHISKKSSRKKGRQADLGLDSINDLKNIEKISESGGDKFRCVLCHYTSERIYNIKLHMKTHRQKKPSECSLCDFSSTSPEALQEHMLKHCKVRTYACKYCPQHFNHKSTLRAHMRAHKDQEPYLCAYCVFETTSAQDYREHMQVHAGCSSRLRCPGCDLLLGGKDELTAHLLACKGKKAGTHHPKSTDGSGNEKILDESDSDMKTAGLEGNDKQEVKSTGLGPESAEQPPLHSCVVQGCVFSSPSLKELQDHLSVHCNPSLLVCNLCDFKAWHSRSLKSHMKRHANDQRYVQQPLEQYKCNLCGYVCHHLPSLKSHMWRHASDQSYSYEFTNDVINAAIDHDNRVDVGGEADDPELLDQVINSERKILEGELTKCKRGDGQRPICWVTFRCCSCGFETINKAKLNIHMRTHSDLIQQAQTLDIIPRR</sequence>
<comment type="subcellular location">
    <subcellularLocation>
        <location evidence="1">Nucleus</location>
    </subcellularLocation>
</comment>
<evidence type="ECO:0000313" key="10">
    <source>
        <dbReference type="EMBL" id="RUS76012.1"/>
    </source>
</evidence>
<dbReference type="GO" id="GO:0045944">
    <property type="term" value="P:positive regulation of transcription by RNA polymerase II"/>
    <property type="evidence" value="ECO:0007669"/>
    <property type="project" value="TreeGrafter"/>
</dbReference>
<feature type="region of interest" description="Disordered" evidence="8">
    <location>
        <begin position="158"/>
        <end position="224"/>
    </location>
</feature>
<dbReference type="EMBL" id="RQTK01000693">
    <property type="protein sequence ID" value="RUS76012.1"/>
    <property type="molecule type" value="Genomic_DNA"/>
</dbReference>
<accession>A0A3S0ZEW8</accession>
<evidence type="ECO:0000259" key="9">
    <source>
        <dbReference type="PROSITE" id="PS50157"/>
    </source>
</evidence>
<feature type="region of interest" description="Disordered" evidence="8">
    <location>
        <begin position="1118"/>
        <end position="1146"/>
    </location>
</feature>
<feature type="domain" description="C2H2-type" evidence="9">
    <location>
        <begin position="1226"/>
        <end position="1253"/>
    </location>
</feature>
<comment type="caution">
    <text evidence="10">The sequence shown here is derived from an EMBL/GenBank/DDBJ whole genome shotgun (WGS) entry which is preliminary data.</text>
</comment>